<evidence type="ECO:0000313" key="2">
    <source>
        <dbReference type="Proteomes" id="UP001595647"/>
    </source>
</evidence>
<organism evidence="1 2">
    <name type="scientific">Ciceribacter thiooxidans</name>
    <dbReference type="NCBI Taxonomy" id="1969821"/>
    <lineage>
        <taxon>Bacteria</taxon>
        <taxon>Pseudomonadati</taxon>
        <taxon>Pseudomonadota</taxon>
        <taxon>Alphaproteobacteria</taxon>
        <taxon>Hyphomicrobiales</taxon>
        <taxon>Rhizobiaceae</taxon>
        <taxon>Ciceribacter</taxon>
    </lineage>
</organism>
<dbReference type="Proteomes" id="UP001595647">
    <property type="component" value="Unassembled WGS sequence"/>
</dbReference>
<sequence>MRSLLVGWFVSLAAASSSHLVPGGNAHANDWGCQVILCLSNPGGATQFAECRPPVERLWRELAQGHSFPTCTGVGFWASGPGYEPLYCDEGYRLSLRFGGRGREASCVSTAPQVVTGPECSPGRDHSQLIIARRAGDRERTCRRYVTRQPHLRSKPHYIDVTIDGIGRQRVWY</sequence>
<gene>
    <name evidence="1" type="ORF">ACFOHV_06255</name>
</gene>
<comment type="caution">
    <text evidence="1">The sequence shown here is derived from an EMBL/GenBank/DDBJ whole genome shotgun (WGS) entry which is preliminary data.</text>
</comment>
<accession>A0ABV7HWU1</accession>
<evidence type="ECO:0000313" key="1">
    <source>
        <dbReference type="EMBL" id="MFC3162879.1"/>
    </source>
</evidence>
<dbReference type="RefSeq" id="WP_244658824.1">
    <property type="nucleotide sequence ID" value="NZ_CP059897.1"/>
</dbReference>
<protein>
    <submittedName>
        <fullName evidence="1">Uncharacterized protein</fullName>
    </submittedName>
</protein>
<name>A0ABV7HWU1_9HYPH</name>
<reference evidence="2" key="1">
    <citation type="journal article" date="2019" name="Int. J. Syst. Evol. Microbiol.">
        <title>The Global Catalogue of Microorganisms (GCM) 10K type strain sequencing project: providing services to taxonomists for standard genome sequencing and annotation.</title>
        <authorList>
            <consortium name="The Broad Institute Genomics Platform"/>
            <consortium name="The Broad Institute Genome Sequencing Center for Infectious Disease"/>
            <person name="Wu L."/>
            <person name="Ma J."/>
        </authorList>
    </citation>
    <scope>NUCLEOTIDE SEQUENCE [LARGE SCALE GENOMIC DNA]</scope>
    <source>
        <strain evidence="2">KCTC 52231</strain>
    </source>
</reference>
<dbReference type="EMBL" id="JBHRTG010000006">
    <property type="protein sequence ID" value="MFC3162879.1"/>
    <property type="molecule type" value="Genomic_DNA"/>
</dbReference>
<proteinExistence type="predicted"/>
<keyword evidence="2" id="KW-1185">Reference proteome</keyword>